<dbReference type="SUPFAM" id="SSF56219">
    <property type="entry name" value="DNase I-like"/>
    <property type="match status" value="1"/>
</dbReference>
<accession>A0AAW2XXS4</accession>
<protein>
    <recommendedName>
        <fullName evidence="2">Non-LTR retroelement reverse transcriptase</fullName>
    </recommendedName>
</protein>
<dbReference type="EMBL" id="JACGWN010000002">
    <property type="protein sequence ID" value="KAL0458785.1"/>
    <property type="molecule type" value="Genomic_DNA"/>
</dbReference>
<dbReference type="AlphaFoldDB" id="A0AAW2XXS4"/>
<organism evidence="1">
    <name type="scientific">Sesamum latifolium</name>
    <dbReference type="NCBI Taxonomy" id="2727402"/>
    <lineage>
        <taxon>Eukaryota</taxon>
        <taxon>Viridiplantae</taxon>
        <taxon>Streptophyta</taxon>
        <taxon>Embryophyta</taxon>
        <taxon>Tracheophyta</taxon>
        <taxon>Spermatophyta</taxon>
        <taxon>Magnoliopsida</taxon>
        <taxon>eudicotyledons</taxon>
        <taxon>Gunneridae</taxon>
        <taxon>Pentapetalae</taxon>
        <taxon>asterids</taxon>
        <taxon>lamiids</taxon>
        <taxon>Lamiales</taxon>
        <taxon>Pedaliaceae</taxon>
        <taxon>Sesamum</taxon>
    </lineage>
</organism>
<name>A0AAW2XXS4_9LAMI</name>
<sequence>MWSKSVEVQLQSLSHYHIDVFIRQNDTEDWWCFSGVYGESDTSKRTEFWKLLCRLHLQSARPWLCAGEFNEFLEQSEKQGGPMKVEWQIHNFHNCLSSCELHDLGFDGPTFKWCNNHQEPHTVRERLDKDCSNVLWSQAFPEARVLHVETPYSDHYILSIQFKPLVRWELVGEKITAVSAKMSSWGRLFGREERLRMKELERSLVALQRSVITEDTKAKVTRDKTELSKLIIQEEFFWKQQSKDLWLKEGDRNSNFFHAKANQRYQINAIRKLCKPDGEWVDSAEGVQRCIVEYFQSVLSSNGPRPDDIRNGIEHLPSVVTAVMAEDLQ</sequence>
<gene>
    <name evidence="1" type="ORF">Slati_0505700</name>
</gene>
<comment type="caution">
    <text evidence="1">The sequence shown here is derived from an EMBL/GenBank/DDBJ whole genome shotgun (WGS) entry which is preliminary data.</text>
</comment>
<dbReference type="InterPro" id="IPR036691">
    <property type="entry name" value="Endo/exonu/phosph_ase_sf"/>
</dbReference>
<evidence type="ECO:0000313" key="1">
    <source>
        <dbReference type="EMBL" id="KAL0458785.1"/>
    </source>
</evidence>
<proteinExistence type="predicted"/>
<reference evidence="1" key="2">
    <citation type="journal article" date="2024" name="Plant">
        <title>Genomic evolution and insights into agronomic trait innovations of Sesamum species.</title>
        <authorList>
            <person name="Miao H."/>
            <person name="Wang L."/>
            <person name="Qu L."/>
            <person name="Liu H."/>
            <person name="Sun Y."/>
            <person name="Le M."/>
            <person name="Wang Q."/>
            <person name="Wei S."/>
            <person name="Zheng Y."/>
            <person name="Lin W."/>
            <person name="Duan Y."/>
            <person name="Cao H."/>
            <person name="Xiong S."/>
            <person name="Wang X."/>
            <person name="Wei L."/>
            <person name="Li C."/>
            <person name="Ma Q."/>
            <person name="Ju M."/>
            <person name="Zhao R."/>
            <person name="Li G."/>
            <person name="Mu C."/>
            <person name="Tian Q."/>
            <person name="Mei H."/>
            <person name="Zhang T."/>
            <person name="Gao T."/>
            <person name="Zhang H."/>
        </authorList>
    </citation>
    <scope>NUCLEOTIDE SEQUENCE</scope>
    <source>
        <strain evidence="1">KEN1</strain>
    </source>
</reference>
<dbReference type="PANTHER" id="PTHR33710:SF71">
    <property type="entry name" value="ENDONUCLEASE_EXONUCLEASE_PHOSPHATASE DOMAIN-CONTAINING PROTEIN"/>
    <property type="match status" value="1"/>
</dbReference>
<dbReference type="Gene3D" id="3.60.10.10">
    <property type="entry name" value="Endonuclease/exonuclease/phosphatase"/>
    <property type="match status" value="1"/>
</dbReference>
<evidence type="ECO:0008006" key="2">
    <source>
        <dbReference type="Google" id="ProtNLM"/>
    </source>
</evidence>
<reference evidence="1" key="1">
    <citation type="submission" date="2020-06" db="EMBL/GenBank/DDBJ databases">
        <authorList>
            <person name="Li T."/>
            <person name="Hu X."/>
            <person name="Zhang T."/>
            <person name="Song X."/>
            <person name="Zhang H."/>
            <person name="Dai N."/>
            <person name="Sheng W."/>
            <person name="Hou X."/>
            <person name="Wei L."/>
        </authorList>
    </citation>
    <scope>NUCLEOTIDE SEQUENCE</scope>
    <source>
        <strain evidence="1">KEN1</strain>
        <tissue evidence="1">Leaf</tissue>
    </source>
</reference>
<dbReference type="PANTHER" id="PTHR33710">
    <property type="entry name" value="BNAC02G09200D PROTEIN"/>
    <property type="match status" value="1"/>
</dbReference>